<evidence type="ECO:0000256" key="7">
    <source>
        <dbReference type="ARBA" id="ARBA00022898"/>
    </source>
</evidence>
<dbReference type="InterPro" id="IPR050214">
    <property type="entry name" value="Cys_Synth/Cystath_Beta-Synth"/>
</dbReference>
<evidence type="ECO:0000256" key="11">
    <source>
        <dbReference type="PIRSR" id="PIRSR605856-51"/>
    </source>
</evidence>
<dbReference type="CDD" id="cd01561">
    <property type="entry name" value="CBS_like"/>
    <property type="match status" value="1"/>
</dbReference>
<evidence type="ECO:0000259" key="12">
    <source>
        <dbReference type="Pfam" id="PF00291"/>
    </source>
</evidence>
<comment type="similarity">
    <text evidence="3">Belongs to the cysteine synthase/cystathionine beta-synthase family.</text>
</comment>
<evidence type="ECO:0000313" key="14">
    <source>
        <dbReference type="Proteomes" id="UP000265882"/>
    </source>
</evidence>
<comment type="caution">
    <text evidence="13">The sequence shown here is derived from an EMBL/GenBank/DDBJ whole genome shotgun (WGS) entry which is preliminary data.</text>
</comment>
<proteinExistence type="inferred from homology"/>
<gene>
    <name evidence="13" type="ORF">C4520_07250</name>
</gene>
<feature type="binding site" evidence="10">
    <location>
        <position position="260"/>
    </location>
    <ligand>
        <name>pyridoxal 5'-phosphate</name>
        <dbReference type="ChEBI" id="CHEBI:597326"/>
    </ligand>
</feature>
<dbReference type="InterPro" id="IPR001926">
    <property type="entry name" value="TrpB-like_PALP"/>
</dbReference>
<evidence type="ECO:0000256" key="10">
    <source>
        <dbReference type="PIRSR" id="PIRSR605856-50"/>
    </source>
</evidence>
<reference evidence="13 14" key="1">
    <citation type="journal article" date="2017" name="ISME J.">
        <title>Energy and carbon metabolisms in a deep terrestrial subsurface fluid microbial community.</title>
        <authorList>
            <person name="Momper L."/>
            <person name="Jungbluth S.P."/>
            <person name="Lee M.D."/>
            <person name="Amend J.P."/>
        </authorList>
    </citation>
    <scope>NUCLEOTIDE SEQUENCE [LARGE SCALE GENOMIC DNA]</scope>
    <source>
        <strain evidence="13">SURF_5</strain>
    </source>
</reference>
<comment type="pathway">
    <text evidence="2">Amino-acid biosynthesis; L-cysteine biosynthesis; L-cysteine from L-serine: step 2/2.</text>
</comment>
<dbReference type="Pfam" id="PF00291">
    <property type="entry name" value="PALP"/>
    <property type="match status" value="1"/>
</dbReference>
<keyword evidence="8" id="KW-0198">Cysteine biosynthesis</keyword>
<organism evidence="13 14">
    <name type="scientific">Abyssobacteria bacterium (strain SURF_5)</name>
    <dbReference type="NCBI Taxonomy" id="2093360"/>
    <lineage>
        <taxon>Bacteria</taxon>
        <taxon>Pseudomonadati</taxon>
        <taxon>Candidatus Hydrogenedentota</taxon>
        <taxon>Candidatus Abyssobacteria</taxon>
    </lineage>
</organism>
<keyword evidence="5" id="KW-0028">Amino-acid biosynthesis</keyword>
<dbReference type="GO" id="GO:0006535">
    <property type="term" value="P:cysteine biosynthetic process from serine"/>
    <property type="evidence" value="ECO:0007669"/>
    <property type="project" value="InterPro"/>
</dbReference>
<protein>
    <recommendedName>
        <fullName evidence="4">cysteine synthase</fullName>
        <ecNumber evidence="4">2.5.1.47</ecNumber>
    </recommendedName>
</protein>
<accession>A0A3A4NQT4</accession>
<evidence type="ECO:0000256" key="1">
    <source>
        <dbReference type="ARBA" id="ARBA00001933"/>
    </source>
</evidence>
<keyword evidence="6" id="KW-0808">Transferase</keyword>
<dbReference type="FunFam" id="3.40.50.1100:FF:000006">
    <property type="entry name" value="Cysteine synthase"/>
    <property type="match status" value="1"/>
</dbReference>
<dbReference type="PANTHER" id="PTHR10314">
    <property type="entry name" value="CYSTATHIONINE BETA-SYNTHASE"/>
    <property type="match status" value="1"/>
</dbReference>
<dbReference type="InterPro" id="IPR001216">
    <property type="entry name" value="P-phosphate_BS"/>
</dbReference>
<evidence type="ECO:0000313" key="13">
    <source>
        <dbReference type="EMBL" id="RJP22817.1"/>
    </source>
</evidence>
<evidence type="ECO:0000256" key="8">
    <source>
        <dbReference type="ARBA" id="ARBA00023192"/>
    </source>
</evidence>
<dbReference type="Gene3D" id="3.40.50.1100">
    <property type="match status" value="2"/>
</dbReference>
<dbReference type="InterPro" id="IPR005856">
    <property type="entry name" value="Cys_synth"/>
</dbReference>
<evidence type="ECO:0000256" key="5">
    <source>
        <dbReference type="ARBA" id="ARBA00022605"/>
    </source>
</evidence>
<evidence type="ECO:0000256" key="9">
    <source>
        <dbReference type="ARBA" id="ARBA00047931"/>
    </source>
</evidence>
<evidence type="ECO:0000256" key="4">
    <source>
        <dbReference type="ARBA" id="ARBA00012681"/>
    </source>
</evidence>
<dbReference type="NCBIfam" id="TIGR01136">
    <property type="entry name" value="cysKM"/>
    <property type="match status" value="1"/>
</dbReference>
<dbReference type="GO" id="GO:0004124">
    <property type="term" value="F:cysteine synthase activity"/>
    <property type="evidence" value="ECO:0007669"/>
    <property type="project" value="UniProtKB-EC"/>
</dbReference>
<dbReference type="EC" id="2.5.1.47" evidence="4"/>
<dbReference type="EMBL" id="QZKU01000053">
    <property type="protein sequence ID" value="RJP22817.1"/>
    <property type="molecule type" value="Genomic_DNA"/>
</dbReference>
<dbReference type="AlphaFoldDB" id="A0A3A4NQT4"/>
<evidence type="ECO:0000256" key="3">
    <source>
        <dbReference type="ARBA" id="ARBA00007103"/>
    </source>
</evidence>
<dbReference type="PROSITE" id="PS00901">
    <property type="entry name" value="CYS_SYNTHASE"/>
    <property type="match status" value="1"/>
</dbReference>
<dbReference type="SUPFAM" id="SSF53686">
    <property type="entry name" value="Tryptophan synthase beta subunit-like PLP-dependent enzymes"/>
    <property type="match status" value="1"/>
</dbReference>
<dbReference type="Proteomes" id="UP000265882">
    <property type="component" value="Unassembled WGS sequence"/>
</dbReference>
<dbReference type="InterPro" id="IPR036052">
    <property type="entry name" value="TrpB-like_PALP_sf"/>
</dbReference>
<evidence type="ECO:0000256" key="2">
    <source>
        <dbReference type="ARBA" id="ARBA00004962"/>
    </source>
</evidence>
<comment type="cofactor">
    <cofactor evidence="1 10">
        <name>pyridoxal 5'-phosphate</name>
        <dbReference type="ChEBI" id="CHEBI:597326"/>
    </cofactor>
</comment>
<sequence>MGVYENILETIGATPLVKIRKVVKNTKAILYVKLEGQNPGGSVKDRIALSMVEAAEKDGSLTKEKIILEPTSGNTGIGLAMVALVKGYRLHVTMSAAMSEERKKTLLALGATLILTDPGKGTDGAILKAQELLKENPDKYWQPNQFNNPANPEIHYRTTAEEIWRDLSGNVDVFVAGLGTSGTLMGTGKRLRELNPKIRIVAVEPVLGHKIQGLKNMKEAIVPGIYSEDGWDEKVTVDDVTCHIYTRRLSREEGIFAGMSAGAAFYAAVQITEQRESGNVVCIIPDRGDKYLSTALFTKEDVGRIIQAY</sequence>
<name>A0A3A4NQT4_ABYX5</name>
<evidence type="ECO:0000256" key="6">
    <source>
        <dbReference type="ARBA" id="ARBA00022679"/>
    </source>
</evidence>
<keyword evidence="7 10" id="KW-0663">Pyridoxal phosphate</keyword>
<feature type="binding site" evidence="10">
    <location>
        <begin position="179"/>
        <end position="183"/>
    </location>
    <ligand>
        <name>pyridoxal 5'-phosphate</name>
        <dbReference type="ChEBI" id="CHEBI:597326"/>
    </ligand>
</feature>
<feature type="binding site" evidence="10">
    <location>
        <position position="74"/>
    </location>
    <ligand>
        <name>pyridoxal 5'-phosphate</name>
        <dbReference type="ChEBI" id="CHEBI:597326"/>
    </ligand>
</feature>
<comment type="catalytic activity">
    <reaction evidence="9">
        <text>O-acetyl-L-serine + hydrogen sulfide = L-cysteine + acetate</text>
        <dbReference type="Rhea" id="RHEA:14829"/>
        <dbReference type="ChEBI" id="CHEBI:29919"/>
        <dbReference type="ChEBI" id="CHEBI:30089"/>
        <dbReference type="ChEBI" id="CHEBI:35235"/>
        <dbReference type="ChEBI" id="CHEBI:58340"/>
        <dbReference type="EC" id="2.5.1.47"/>
    </reaction>
</comment>
<feature type="modified residue" description="N6-(pyridoxal phosphate)lysine" evidence="11">
    <location>
        <position position="44"/>
    </location>
</feature>
<feature type="domain" description="Tryptophan synthase beta chain-like PALP" evidence="12">
    <location>
        <begin position="8"/>
        <end position="286"/>
    </location>
</feature>